<feature type="region of interest" description="Disordered" evidence="5">
    <location>
        <begin position="29"/>
        <end position="52"/>
    </location>
</feature>
<evidence type="ECO:0000256" key="1">
    <source>
        <dbReference type="ARBA" id="ARBA00004123"/>
    </source>
</evidence>
<evidence type="ECO:0000256" key="4">
    <source>
        <dbReference type="ARBA" id="ARBA00025806"/>
    </source>
</evidence>
<reference evidence="6" key="1">
    <citation type="submission" date="2022-03" db="EMBL/GenBank/DDBJ databases">
        <authorList>
            <person name="Martin H S."/>
        </authorList>
    </citation>
    <scope>NUCLEOTIDE SEQUENCE</scope>
</reference>
<sequence>MKHPLSSTTEDTSIPKTIDLDFSRILSGDKRKNPFSKCSTETNKKTKLESDTQIEESNDKTLFALLKLPSKVVEKPPKEVDTEKLSTFSNLLQKFTADHTVETIAVVLETHRPTPSTQTTNDSSFVRCLDTSSPTLDTSPRARFHQTCLYWQHPQLPWLQLFPRSTGRVAAAGALANNVQIREALHRDWTESFRSLFQNNVQIRDALHRDWTESFRSLFQNNVQIRDALHRDWTESFRSLFQNNVQIRDALHRDWTESFRSLFQNNVQIRDALHRDWTESFRSLFQLLRARHCPYFYVCANTFTCLFRAAGMCGVSEPCALIAPTTRGFRQTLRQEDVEFTMPLRPKDNKKRLNNSEEGRPKSSSFDSCYDTMDDAKTAQDAQGDHLSGDEEDPDQFLSQLGLESEDLRKINNAQARLAHSAESSVDSAAASLVAVRGADAQALFNFLLNCKSVAGDTGALAGVPPTLLAPTAFHGGALHSLQFRENTVHVDSKKYYSIELRGPILPTTVPALFKVLRSSSAAHFSATFAHLQPTLAFSWAAESIAEDESTKENEPNHFTKAFNKENLSDCGISEEMLQLFCSSDPSLVKSLDSVKYNAEDDTYTW</sequence>
<evidence type="ECO:0000313" key="7">
    <source>
        <dbReference type="Proteomes" id="UP000837857"/>
    </source>
</evidence>
<evidence type="ECO:0000256" key="3">
    <source>
        <dbReference type="ARBA" id="ARBA00023242"/>
    </source>
</evidence>
<dbReference type="Proteomes" id="UP000837857">
    <property type="component" value="Chromosome 7"/>
</dbReference>
<evidence type="ECO:0008006" key="8">
    <source>
        <dbReference type="Google" id="ProtNLM"/>
    </source>
</evidence>
<evidence type="ECO:0000256" key="2">
    <source>
        <dbReference type="ARBA" id="ARBA00022473"/>
    </source>
</evidence>
<dbReference type="InterPro" id="IPR024861">
    <property type="entry name" value="Donson"/>
</dbReference>
<keyword evidence="3" id="KW-0539">Nucleus</keyword>
<feature type="region of interest" description="Disordered" evidence="5">
    <location>
        <begin position="338"/>
        <end position="368"/>
    </location>
</feature>
<dbReference type="PRINTS" id="PR02064">
    <property type="entry name" value="DONSON"/>
</dbReference>
<keyword evidence="2" id="KW-0217">Developmental protein</keyword>
<name>A0ABN8J577_9NEOP</name>
<gene>
    <name evidence="6" type="ORF">IPOD504_LOCUS16083</name>
</gene>
<dbReference type="EMBL" id="OW152819">
    <property type="protein sequence ID" value="CAH2074454.1"/>
    <property type="molecule type" value="Genomic_DNA"/>
</dbReference>
<proteinExistence type="inferred from homology"/>
<protein>
    <recommendedName>
        <fullName evidence="8">Protein downstream neighbor of Son</fullName>
    </recommendedName>
</protein>
<organism evidence="6 7">
    <name type="scientific">Iphiclides podalirius</name>
    <name type="common">scarce swallowtail</name>
    <dbReference type="NCBI Taxonomy" id="110791"/>
    <lineage>
        <taxon>Eukaryota</taxon>
        <taxon>Metazoa</taxon>
        <taxon>Ecdysozoa</taxon>
        <taxon>Arthropoda</taxon>
        <taxon>Hexapoda</taxon>
        <taxon>Insecta</taxon>
        <taxon>Pterygota</taxon>
        <taxon>Neoptera</taxon>
        <taxon>Endopterygota</taxon>
        <taxon>Lepidoptera</taxon>
        <taxon>Glossata</taxon>
        <taxon>Ditrysia</taxon>
        <taxon>Papilionoidea</taxon>
        <taxon>Papilionidae</taxon>
        <taxon>Papilioninae</taxon>
        <taxon>Iphiclides</taxon>
    </lineage>
</organism>
<evidence type="ECO:0000313" key="6">
    <source>
        <dbReference type="EMBL" id="CAH2074454.1"/>
    </source>
</evidence>
<dbReference type="PANTHER" id="PTHR12972">
    <property type="entry name" value="DOWNSTREAM NEIGHBOR OF SON"/>
    <property type="match status" value="1"/>
</dbReference>
<comment type="similarity">
    <text evidence="4">Belongs to the DONSON family.</text>
</comment>
<comment type="subcellular location">
    <subcellularLocation>
        <location evidence="1">Nucleus</location>
    </subcellularLocation>
</comment>
<feature type="non-terminal residue" evidence="6">
    <location>
        <position position="606"/>
    </location>
</feature>
<dbReference type="PANTHER" id="PTHR12972:SF0">
    <property type="entry name" value="PROTEIN DOWNSTREAM NEIGHBOR OF SON"/>
    <property type="match status" value="1"/>
</dbReference>
<evidence type="ECO:0000256" key="5">
    <source>
        <dbReference type="SAM" id="MobiDB-lite"/>
    </source>
</evidence>
<accession>A0ABN8J577</accession>
<keyword evidence="7" id="KW-1185">Reference proteome</keyword>